<dbReference type="PROSITE" id="PS50297">
    <property type="entry name" value="ANK_REP_REGION"/>
    <property type="match status" value="3"/>
</dbReference>
<feature type="compositionally biased region" description="Acidic residues" evidence="7">
    <location>
        <begin position="867"/>
        <end position="882"/>
    </location>
</feature>
<dbReference type="Proteomes" id="UP000504632">
    <property type="component" value="Chromosome 14"/>
</dbReference>
<evidence type="ECO:0000256" key="4">
    <source>
        <dbReference type="ARBA" id="ARBA00023054"/>
    </source>
</evidence>
<proteinExistence type="predicted"/>
<dbReference type="PANTHER" id="PTHR24168:SF24">
    <property type="entry name" value="KN MOTIF AND ANKYRIN REPEAT DOMAIN-CONTAINING PROTEIN 4"/>
    <property type="match status" value="1"/>
</dbReference>
<keyword evidence="8" id="KW-1185">Reference proteome</keyword>
<evidence type="ECO:0000313" key="8">
    <source>
        <dbReference type="Proteomes" id="UP000504632"/>
    </source>
</evidence>
<feature type="repeat" description="ANK" evidence="5">
    <location>
        <begin position="1085"/>
        <end position="1117"/>
    </location>
</feature>
<name>A0A6J2WSA7_CHACN</name>
<dbReference type="InterPro" id="IPR047184">
    <property type="entry name" value="KANK1-4"/>
</dbReference>
<dbReference type="GO" id="GO:0030837">
    <property type="term" value="P:negative regulation of actin filament polymerization"/>
    <property type="evidence" value="ECO:0007669"/>
    <property type="project" value="InterPro"/>
</dbReference>
<feature type="region of interest" description="Disordered" evidence="7">
    <location>
        <begin position="268"/>
        <end position="309"/>
    </location>
</feature>
<feature type="compositionally biased region" description="Basic and acidic residues" evidence="7">
    <location>
        <begin position="883"/>
        <end position="918"/>
    </location>
</feature>
<evidence type="ECO:0000256" key="5">
    <source>
        <dbReference type="PROSITE-ProRule" id="PRU00023"/>
    </source>
</evidence>
<dbReference type="SMART" id="SM00248">
    <property type="entry name" value="ANK"/>
    <property type="match status" value="5"/>
</dbReference>
<feature type="coiled-coil region" evidence="6">
    <location>
        <begin position="462"/>
        <end position="517"/>
    </location>
</feature>
<feature type="region of interest" description="Disordered" evidence="7">
    <location>
        <begin position="730"/>
        <end position="760"/>
    </location>
</feature>
<protein>
    <submittedName>
        <fullName evidence="9">KN motif and ankyrin repeat domain-containing protein 1</fullName>
    </submittedName>
</protein>
<feature type="region of interest" description="Disordered" evidence="7">
    <location>
        <begin position="112"/>
        <end position="153"/>
    </location>
</feature>
<evidence type="ECO:0000313" key="9">
    <source>
        <dbReference type="RefSeq" id="XP_030647007.1"/>
    </source>
</evidence>
<sequence length="1186" mass="129847">MDKKNANGFPTKASDTESQRKQLPYSVETPYGFHLDLDFLKYVDDIEKGNTIKKLHIQRKNRGPKYSTLPRNFSLPGHGTRPAIKDTWVNTSTLGSKPKSTRVSEAQQIFEFRASDSSNSSPTSHSRVQKSSHTSSPKAGDETQTPALDEQPLGLLVRPHLFRASSMPVTFSHKKGLDTDEQNSHIQGSQHENESDEKPLRTANVGDQRGSIPQDRASLHRQITAALKRVRELEEQVRTIPELKAQICILQEERGQLLKKLETQPVRETSFEKGAEEGGEPQFGASEKSGLPSAPDQTDATCPAKGTRPDNQIWEQVQNSKLASEHGVTSNLLEQESEEVGETSEGVSGKESAPAPIPVPVILIEKAEETSLTSLSPNEQKKSVGQDFEHQREESTGISEQVIKKQEETLEMSLKEKQMELSGAFSTFEQSDISEYEVSGEILTRVEKDDEKTASKGPTQMDKQEHITIQELQAKIKTLEEKLNLASGVLERTNALLKEQVEENRLKDEKIRQLNKKANVCAQDTSVHSGKCEIEVPHIIKPPSEPVMTCDASVSTDQKCLSEKGVSTDEKPQTADSPKFTNLACSSTQTNVVEAHDIEVLAQVTTAEKNVGEVIVMCDQAVDTDFQGASGNATVEDKALQQTMNLEVSQDKMGFKDGVKEDVERVARVEEDKITENIIVYGEIEQRCIGDVSVWNLPKASYVTKTIATEIMVEENLTLESVVKENLDKETVVSSPAQQDQKESEPQPERPTEAPASPAAIGQVVNRIQGLLSEQWASLGSGGQDVSSSQKQPALKISTIQSHLKGSLSALSAFYSPVQKTRETQQSGLKSIMKKNVCPDKQDNGGAKKNLKFVGVNGGYESTSSEESSEEENQVEDMDSSESEEKQGEEGVKALEEKGGPGEQSEEAKAEGMEKPGEATDLQAGLSPQDEQPISEVVDKNFMAACHYLKDRMPEVSTPNKEMRQVLMMLYQEWFRVSSQKDSKADTVTLYLKEVGNHTPTLLRYIINLADGNGNMALHYSVSHSNFAVVKLLLDTGLCEVDQQNKAGYTAIMLAALTAAEGPEDMNVAQQLLREGNVNACATQSGQTALMLAVSHGRMAMVQVLLDCQADVNIQDRDGSTALMCACEHGHTDIAKLLLDRPDCDISLTDKDGHTALSIAMQANHSDIVGLLQTHTGGTGTSTSPL</sequence>
<dbReference type="OrthoDB" id="5406014at2759"/>
<feature type="region of interest" description="Disordered" evidence="7">
    <location>
        <begin position="63"/>
        <end position="82"/>
    </location>
</feature>
<dbReference type="GO" id="GO:0005737">
    <property type="term" value="C:cytoplasm"/>
    <property type="evidence" value="ECO:0007669"/>
    <property type="project" value="TreeGrafter"/>
</dbReference>
<feature type="compositionally biased region" description="Low complexity" evidence="7">
    <location>
        <begin position="115"/>
        <end position="126"/>
    </location>
</feature>
<dbReference type="PROSITE" id="PS50088">
    <property type="entry name" value="ANK_REPEAT"/>
    <property type="match status" value="3"/>
</dbReference>
<gene>
    <name evidence="9" type="primary">kank4</name>
</gene>
<organism evidence="8 9">
    <name type="scientific">Chanos chanos</name>
    <name type="common">Milkfish</name>
    <name type="synonym">Mugil chanos</name>
    <dbReference type="NCBI Taxonomy" id="29144"/>
    <lineage>
        <taxon>Eukaryota</taxon>
        <taxon>Metazoa</taxon>
        <taxon>Chordata</taxon>
        <taxon>Craniata</taxon>
        <taxon>Vertebrata</taxon>
        <taxon>Euteleostomi</taxon>
        <taxon>Actinopterygii</taxon>
        <taxon>Neopterygii</taxon>
        <taxon>Teleostei</taxon>
        <taxon>Ostariophysi</taxon>
        <taxon>Gonorynchiformes</taxon>
        <taxon>Chanidae</taxon>
        <taxon>Chanos</taxon>
    </lineage>
</organism>
<feature type="region of interest" description="Disordered" evidence="7">
    <location>
        <begin position="1"/>
        <end position="22"/>
    </location>
</feature>
<dbReference type="InterPro" id="IPR021939">
    <property type="entry name" value="KN_motif"/>
</dbReference>
<feature type="region of interest" description="Disordered" evidence="7">
    <location>
        <begin position="825"/>
        <end position="933"/>
    </location>
</feature>
<dbReference type="GO" id="GO:0005856">
    <property type="term" value="C:cytoskeleton"/>
    <property type="evidence" value="ECO:0007669"/>
    <property type="project" value="TreeGrafter"/>
</dbReference>
<feature type="region of interest" description="Disordered" evidence="7">
    <location>
        <begin position="370"/>
        <end position="399"/>
    </location>
</feature>
<keyword evidence="3 5" id="KW-0040">ANK repeat</keyword>
<evidence type="ECO:0000256" key="1">
    <source>
        <dbReference type="ARBA" id="ARBA00022553"/>
    </source>
</evidence>
<dbReference type="Pfam" id="PF12796">
    <property type="entry name" value="Ank_2"/>
    <property type="match status" value="2"/>
</dbReference>
<evidence type="ECO:0000256" key="3">
    <source>
        <dbReference type="ARBA" id="ARBA00023043"/>
    </source>
</evidence>
<accession>A0A6J2WSA7</accession>
<feature type="repeat" description="ANK" evidence="5">
    <location>
        <begin position="1118"/>
        <end position="1141"/>
    </location>
</feature>
<feature type="compositionally biased region" description="Basic and acidic residues" evidence="7">
    <location>
        <begin position="740"/>
        <end position="752"/>
    </location>
</feature>
<dbReference type="InterPro" id="IPR036770">
    <property type="entry name" value="Ankyrin_rpt-contain_sf"/>
</dbReference>
<dbReference type="InterPro" id="IPR002110">
    <property type="entry name" value="Ankyrin_rpt"/>
</dbReference>
<feature type="compositionally biased region" description="Polar residues" evidence="7">
    <location>
        <begin position="324"/>
        <end position="333"/>
    </location>
</feature>
<dbReference type="AlphaFoldDB" id="A0A6J2WSA7"/>
<feature type="region of interest" description="Disordered" evidence="7">
    <location>
        <begin position="324"/>
        <end position="355"/>
    </location>
</feature>
<feature type="compositionally biased region" description="Basic and acidic residues" evidence="7">
    <location>
        <begin position="191"/>
        <end position="200"/>
    </location>
</feature>
<dbReference type="SUPFAM" id="SSF48403">
    <property type="entry name" value="Ankyrin repeat"/>
    <property type="match status" value="1"/>
</dbReference>
<keyword evidence="2" id="KW-0677">Repeat</keyword>
<dbReference type="FunFam" id="1.25.40.20:FF:000017">
    <property type="entry name" value="KN motif and ankyrin repeat domain-containing protein 1"/>
    <property type="match status" value="1"/>
</dbReference>
<dbReference type="Gene3D" id="1.25.40.20">
    <property type="entry name" value="Ankyrin repeat-containing domain"/>
    <property type="match status" value="1"/>
</dbReference>
<dbReference type="InParanoid" id="A0A6J2WSA7"/>
<dbReference type="PANTHER" id="PTHR24168">
    <property type="entry name" value="KN MOTIF AND ANKYRIN REPEAT DOMAIN-CONTAINING"/>
    <property type="match status" value="1"/>
</dbReference>
<dbReference type="CTD" id="163782"/>
<feature type="compositionally biased region" description="Polar residues" evidence="7">
    <location>
        <begin position="129"/>
        <end position="146"/>
    </location>
</feature>
<feature type="compositionally biased region" description="Basic and acidic residues" evidence="7">
    <location>
        <begin position="379"/>
        <end position="395"/>
    </location>
</feature>
<evidence type="ECO:0000256" key="2">
    <source>
        <dbReference type="ARBA" id="ARBA00022737"/>
    </source>
</evidence>
<evidence type="ECO:0000256" key="6">
    <source>
        <dbReference type="SAM" id="Coils"/>
    </source>
</evidence>
<keyword evidence="4 6" id="KW-0175">Coiled coil</keyword>
<keyword evidence="1" id="KW-0597">Phosphoprotein</keyword>
<feature type="region of interest" description="Disordered" evidence="7">
    <location>
        <begin position="172"/>
        <end position="216"/>
    </location>
</feature>
<dbReference type="GeneID" id="115827343"/>
<evidence type="ECO:0000256" key="7">
    <source>
        <dbReference type="SAM" id="MobiDB-lite"/>
    </source>
</evidence>
<feature type="compositionally biased region" description="Low complexity" evidence="7">
    <location>
        <begin position="343"/>
        <end position="354"/>
    </location>
</feature>
<dbReference type="RefSeq" id="XP_030647007.1">
    <property type="nucleotide sequence ID" value="XM_030791147.1"/>
</dbReference>
<feature type="repeat" description="ANK" evidence="5">
    <location>
        <begin position="1013"/>
        <end position="1037"/>
    </location>
</feature>
<dbReference type="Pfam" id="PF12075">
    <property type="entry name" value="KN_motif"/>
    <property type="match status" value="1"/>
</dbReference>
<reference evidence="9" key="1">
    <citation type="submission" date="2025-08" db="UniProtKB">
        <authorList>
            <consortium name="RefSeq"/>
        </authorList>
    </citation>
    <scope>IDENTIFICATION</scope>
</reference>